<comment type="caution">
    <text evidence="1">The sequence shown here is derived from an EMBL/GenBank/DDBJ whole genome shotgun (WGS) entry which is preliminary data.</text>
</comment>
<dbReference type="Pfam" id="PF08282">
    <property type="entry name" value="Hydrolase_3"/>
    <property type="match status" value="1"/>
</dbReference>
<dbReference type="SUPFAM" id="SSF56784">
    <property type="entry name" value="HAD-like"/>
    <property type="match status" value="1"/>
</dbReference>
<keyword evidence="1" id="KW-0378">Hydrolase</keyword>
<dbReference type="Gene3D" id="3.30.1240.10">
    <property type="match status" value="1"/>
</dbReference>
<protein>
    <submittedName>
        <fullName evidence="1">HAD family hydrolase</fullName>
        <ecNumber evidence="1">3.-.-.-</ecNumber>
        <ecNumber evidence="1">3.1.3.-</ecNumber>
    </submittedName>
</protein>
<dbReference type="PANTHER" id="PTHR10000:SF8">
    <property type="entry name" value="HAD SUPERFAMILY HYDROLASE-LIKE, TYPE 3"/>
    <property type="match status" value="1"/>
</dbReference>
<organism evidence="1 2">
    <name type="scientific">Luteococcus peritonei</name>
    <dbReference type="NCBI Taxonomy" id="88874"/>
    <lineage>
        <taxon>Bacteria</taxon>
        <taxon>Bacillati</taxon>
        <taxon>Actinomycetota</taxon>
        <taxon>Actinomycetes</taxon>
        <taxon>Propionibacteriales</taxon>
        <taxon>Propionibacteriaceae</taxon>
        <taxon>Luteococcus</taxon>
    </lineage>
</organism>
<keyword evidence="2" id="KW-1185">Reference proteome</keyword>
<dbReference type="GO" id="GO:0016787">
    <property type="term" value="F:hydrolase activity"/>
    <property type="evidence" value="ECO:0007669"/>
    <property type="project" value="UniProtKB-KW"/>
</dbReference>
<gene>
    <name evidence="1" type="ORF">ACFSCS_09605</name>
</gene>
<evidence type="ECO:0000313" key="2">
    <source>
        <dbReference type="Proteomes" id="UP001597326"/>
    </source>
</evidence>
<dbReference type="InterPro" id="IPR023214">
    <property type="entry name" value="HAD_sf"/>
</dbReference>
<dbReference type="Proteomes" id="UP001597326">
    <property type="component" value="Unassembled WGS sequence"/>
</dbReference>
<dbReference type="InterPro" id="IPR036412">
    <property type="entry name" value="HAD-like_sf"/>
</dbReference>
<dbReference type="PANTHER" id="PTHR10000">
    <property type="entry name" value="PHOSPHOSERINE PHOSPHATASE"/>
    <property type="match status" value="1"/>
</dbReference>
<dbReference type="EMBL" id="JBHUFZ010000019">
    <property type="protein sequence ID" value="MFD1890431.1"/>
    <property type="molecule type" value="Genomic_DNA"/>
</dbReference>
<dbReference type="RefSeq" id="WP_343874775.1">
    <property type="nucleotide sequence ID" value="NZ_BAAAIX010000027.1"/>
</dbReference>
<dbReference type="Gene3D" id="3.40.50.1000">
    <property type="entry name" value="HAD superfamily/HAD-like"/>
    <property type="match status" value="1"/>
</dbReference>
<dbReference type="EC" id="3.-.-.-" evidence="1"/>
<name>A0ABW4RW56_9ACTN</name>
<accession>A0ABW4RW56</accession>
<sequence length="267" mass="28340">MLPSLIATDLDGTFLGADGRASERNVAALLHAHRLGVPVVVATGRPARWLDVLEPLREAHPYVLSSNGAAVYDLAEGRIVESFPVPKAEVLELALQMRALCPDVVFGLEFGIGYAREPGYPLRGDFVEADDIGPLAEIVERHDFVKLLVISRELSSDELGERLAPVCEGRLTATWSLGGPLGLLEVSAAGVSKATTLQRLADELGVDLADAVAFGDMPNDLDMLHAVGHPYAMADAHALLRNAGFPIAGSHDDSGVGRVVERLLAAD</sequence>
<proteinExistence type="predicted"/>
<dbReference type="EC" id="3.1.3.-" evidence="1"/>
<evidence type="ECO:0000313" key="1">
    <source>
        <dbReference type="EMBL" id="MFD1890431.1"/>
    </source>
</evidence>
<reference evidence="2" key="1">
    <citation type="journal article" date="2019" name="Int. J. Syst. Evol. Microbiol.">
        <title>The Global Catalogue of Microorganisms (GCM) 10K type strain sequencing project: providing services to taxonomists for standard genome sequencing and annotation.</title>
        <authorList>
            <consortium name="The Broad Institute Genomics Platform"/>
            <consortium name="The Broad Institute Genome Sequencing Center for Infectious Disease"/>
            <person name="Wu L."/>
            <person name="Ma J."/>
        </authorList>
    </citation>
    <scope>NUCLEOTIDE SEQUENCE [LARGE SCALE GENOMIC DNA]</scope>
    <source>
        <strain evidence="2">CAIM 431</strain>
    </source>
</reference>